<dbReference type="Proteomes" id="UP000828390">
    <property type="component" value="Unassembled WGS sequence"/>
</dbReference>
<accession>A0A9D4N5W0</accession>
<evidence type="ECO:0000313" key="3">
    <source>
        <dbReference type="Proteomes" id="UP000828390"/>
    </source>
</evidence>
<comment type="caution">
    <text evidence="2">The sequence shown here is derived from an EMBL/GenBank/DDBJ whole genome shotgun (WGS) entry which is preliminary data.</text>
</comment>
<keyword evidence="3" id="KW-1185">Reference proteome</keyword>
<proteinExistence type="predicted"/>
<reference evidence="2" key="1">
    <citation type="journal article" date="2019" name="bioRxiv">
        <title>The Genome of the Zebra Mussel, Dreissena polymorpha: A Resource for Invasive Species Research.</title>
        <authorList>
            <person name="McCartney M.A."/>
            <person name="Auch B."/>
            <person name="Kono T."/>
            <person name="Mallez S."/>
            <person name="Zhang Y."/>
            <person name="Obille A."/>
            <person name="Becker A."/>
            <person name="Abrahante J.E."/>
            <person name="Garbe J."/>
            <person name="Badalamenti J.P."/>
            <person name="Herman A."/>
            <person name="Mangelson H."/>
            <person name="Liachko I."/>
            <person name="Sullivan S."/>
            <person name="Sone E.D."/>
            <person name="Koren S."/>
            <person name="Silverstein K.A.T."/>
            <person name="Beckman K.B."/>
            <person name="Gohl D.M."/>
        </authorList>
    </citation>
    <scope>NUCLEOTIDE SEQUENCE</scope>
    <source>
        <strain evidence="2">Duluth1</strain>
        <tissue evidence="2">Whole animal</tissue>
    </source>
</reference>
<feature type="compositionally biased region" description="Polar residues" evidence="1">
    <location>
        <begin position="26"/>
        <end position="35"/>
    </location>
</feature>
<sequence>MTITDSNESEPDSQDTDTPRDDMPVTSPTPEQLTPTKRDARYVIPQRRSSEASIQSSPDSSTNSTPQRHRPARQRNSRVNV</sequence>
<dbReference type="AlphaFoldDB" id="A0A9D4N5W0"/>
<evidence type="ECO:0000256" key="1">
    <source>
        <dbReference type="SAM" id="MobiDB-lite"/>
    </source>
</evidence>
<feature type="compositionally biased region" description="Basic residues" evidence="1">
    <location>
        <begin position="67"/>
        <end position="81"/>
    </location>
</feature>
<dbReference type="EMBL" id="JAIWYP010000001">
    <property type="protein sequence ID" value="KAH3889625.1"/>
    <property type="molecule type" value="Genomic_DNA"/>
</dbReference>
<feature type="region of interest" description="Disordered" evidence="1">
    <location>
        <begin position="1"/>
        <end position="81"/>
    </location>
</feature>
<reference evidence="2" key="2">
    <citation type="submission" date="2020-11" db="EMBL/GenBank/DDBJ databases">
        <authorList>
            <person name="McCartney M.A."/>
            <person name="Auch B."/>
            <person name="Kono T."/>
            <person name="Mallez S."/>
            <person name="Becker A."/>
            <person name="Gohl D.M."/>
            <person name="Silverstein K.A.T."/>
            <person name="Koren S."/>
            <person name="Bechman K.B."/>
            <person name="Herman A."/>
            <person name="Abrahante J.E."/>
            <person name="Garbe J."/>
        </authorList>
    </citation>
    <scope>NUCLEOTIDE SEQUENCE</scope>
    <source>
        <strain evidence="2">Duluth1</strain>
        <tissue evidence="2">Whole animal</tissue>
    </source>
</reference>
<protein>
    <submittedName>
        <fullName evidence="2">Uncharacterized protein</fullName>
    </submittedName>
</protein>
<evidence type="ECO:0000313" key="2">
    <source>
        <dbReference type="EMBL" id="KAH3889625.1"/>
    </source>
</evidence>
<feature type="compositionally biased region" description="Polar residues" evidence="1">
    <location>
        <begin position="51"/>
        <end position="66"/>
    </location>
</feature>
<gene>
    <name evidence="2" type="ORF">DPMN_013684</name>
</gene>
<name>A0A9D4N5W0_DREPO</name>
<organism evidence="2 3">
    <name type="scientific">Dreissena polymorpha</name>
    <name type="common">Zebra mussel</name>
    <name type="synonym">Mytilus polymorpha</name>
    <dbReference type="NCBI Taxonomy" id="45954"/>
    <lineage>
        <taxon>Eukaryota</taxon>
        <taxon>Metazoa</taxon>
        <taxon>Spiralia</taxon>
        <taxon>Lophotrochozoa</taxon>
        <taxon>Mollusca</taxon>
        <taxon>Bivalvia</taxon>
        <taxon>Autobranchia</taxon>
        <taxon>Heteroconchia</taxon>
        <taxon>Euheterodonta</taxon>
        <taxon>Imparidentia</taxon>
        <taxon>Neoheterodontei</taxon>
        <taxon>Myida</taxon>
        <taxon>Dreissenoidea</taxon>
        <taxon>Dreissenidae</taxon>
        <taxon>Dreissena</taxon>
    </lineage>
</organism>